<accession>A0AAX1NA14</accession>
<dbReference type="InterPro" id="IPR016024">
    <property type="entry name" value="ARM-type_fold"/>
</dbReference>
<evidence type="ECO:0000313" key="2">
    <source>
        <dbReference type="Proteomes" id="UP000678679"/>
    </source>
</evidence>
<gene>
    <name evidence="1" type="ORF">KMW28_26295</name>
</gene>
<dbReference type="RefSeq" id="WP_169663871.1">
    <property type="nucleotide sequence ID" value="NZ_CP076133.1"/>
</dbReference>
<organism evidence="1 2">
    <name type="scientific">Flammeovirga yaeyamensis</name>
    <dbReference type="NCBI Taxonomy" id="367791"/>
    <lineage>
        <taxon>Bacteria</taxon>
        <taxon>Pseudomonadati</taxon>
        <taxon>Bacteroidota</taxon>
        <taxon>Cytophagia</taxon>
        <taxon>Cytophagales</taxon>
        <taxon>Flammeovirgaceae</taxon>
        <taxon>Flammeovirga</taxon>
    </lineage>
</organism>
<name>A0AAX1NA14_9BACT</name>
<sequence>MADLLKNIFSKALVELIADAVDSVTIDFSKDKFLSKVFDKEWDNKELKQRTSHVTDIIITYLSEDFKICAQQVMDMGDYFIDHNIYQFKNGTLALLFLPDIIEKQGIDFFEDSVIAFKKITPLISCEFGVRPFFIRYPKEMMSVALKWANDEDEHVRRLASEGSRPRLPWGIALQAYKKNPNPLKKLLETLKNDSSEYVRRSVANNLNDISKDHPEWVIDIANNWIGKSAETDWIVKHACRTLLKEGRSDVMGIFGYSSPNYFKISNFDVITENVKIGEALTFHFELDHLNETQGKVRLEYGIYYLKKNGNHNRKVFKISEKEMDGKTNLFIKRNQSFKVITTRTFYAGEHFVSIIINGKEMQKKSFQLR</sequence>
<reference evidence="1 2" key="1">
    <citation type="submission" date="2021-05" db="EMBL/GenBank/DDBJ databases">
        <title>Comparative genomic studies on the polysaccharide-degrading batcterial strains of the Flammeovirga genus.</title>
        <authorList>
            <person name="Zewei F."/>
            <person name="Zheng Z."/>
            <person name="Yu L."/>
            <person name="Ruyue G."/>
            <person name="Yanhong M."/>
            <person name="Yuanyuan C."/>
            <person name="Jingyan G."/>
            <person name="Wenjun H."/>
        </authorList>
    </citation>
    <scope>NUCLEOTIDE SEQUENCE [LARGE SCALE GENOMIC DNA]</scope>
    <source>
        <strain evidence="1 2">NBRC:100898</strain>
    </source>
</reference>
<dbReference type="Proteomes" id="UP000678679">
    <property type="component" value="Chromosome 2"/>
</dbReference>
<protein>
    <submittedName>
        <fullName evidence="1">DNA alkylation repair protein</fullName>
    </submittedName>
</protein>
<dbReference type="KEGG" id="fya:KMW28_26295"/>
<dbReference type="AlphaFoldDB" id="A0AAX1NA14"/>
<dbReference type="Gene3D" id="1.25.40.290">
    <property type="entry name" value="ARM repeat domains"/>
    <property type="match status" value="1"/>
</dbReference>
<dbReference type="EMBL" id="CP076133">
    <property type="protein sequence ID" value="QWG04408.1"/>
    <property type="molecule type" value="Genomic_DNA"/>
</dbReference>
<dbReference type="Pfam" id="PF08713">
    <property type="entry name" value="DNA_alkylation"/>
    <property type="match status" value="1"/>
</dbReference>
<evidence type="ECO:0000313" key="1">
    <source>
        <dbReference type="EMBL" id="QWG04408.1"/>
    </source>
</evidence>
<keyword evidence="2" id="KW-1185">Reference proteome</keyword>
<dbReference type="InterPro" id="IPR014825">
    <property type="entry name" value="DNA_alkylation"/>
</dbReference>
<dbReference type="SUPFAM" id="SSF48371">
    <property type="entry name" value="ARM repeat"/>
    <property type="match status" value="1"/>
</dbReference>
<proteinExistence type="predicted"/>